<feature type="domain" description="Sugar-binding" evidence="5">
    <location>
        <begin position="62"/>
        <end position="314"/>
    </location>
</feature>
<evidence type="ECO:0000313" key="6">
    <source>
        <dbReference type="EMBL" id="KRM97139.1"/>
    </source>
</evidence>
<accession>A0A0R2DAH6</accession>
<evidence type="ECO:0000256" key="4">
    <source>
        <dbReference type="ARBA" id="ARBA00023163"/>
    </source>
</evidence>
<dbReference type="PANTHER" id="PTHR34294">
    <property type="entry name" value="TRANSCRIPTIONAL REGULATOR-RELATED"/>
    <property type="match status" value="1"/>
</dbReference>
<dbReference type="InterPro" id="IPR051054">
    <property type="entry name" value="SorC_transcr_regulators"/>
</dbReference>
<dbReference type="STRING" id="1423796.FC24_GL001676"/>
<dbReference type="InterPro" id="IPR007324">
    <property type="entry name" value="Sugar-bd_dom_put"/>
</dbReference>
<keyword evidence="4" id="KW-0804">Transcription</keyword>
<keyword evidence="7" id="KW-1185">Reference proteome</keyword>
<dbReference type="AlphaFoldDB" id="A0A0R2DAH6"/>
<keyword evidence="3" id="KW-0238">DNA-binding</keyword>
<protein>
    <submittedName>
        <fullName evidence="6">DeoR protein</fullName>
    </submittedName>
</protein>
<dbReference type="EMBL" id="AYYI01000047">
    <property type="protein sequence ID" value="KRM97139.1"/>
    <property type="molecule type" value="Genomic_DNA"/>
</dbReference>
<dbReference type="PATRIC" id="fig|1423796.3.peg.1704"/>
<comment type="similarity">
    <text evidence="1">Belongs to the SorC transcriptional regulatory family.</text>
</comment>
<evidence type="ECO:0000256" key="1">
    <source>
        <dbReference type="ARBA" id="ARBA00010466"/>
    </source>
</evidence>
<dbReference type="Proteomes" id="UP000051638">
    <property type="component" value="Unassembled WGS sequence"/>
</dbReference>
<evidence type="ECO:0000256" key="2">
    <source>
        <dbReference type="ARBA" id="ARBA00023015"/>
    </source>
</evidence>
<proteinExistence type="inferred from homology"/>
<evidence type="ECO:0000256" key="3">
    <source>
        <dbReference type="ARBA" id="ARBA00023125"/>
    </source>
</evidence>
<dbReference type="Gene3D" id="3.40.50.1360">
    <property type="match status" value="1"/>
</dbReference>
<dbReference type="Gene3D" id="1.10.10.10">
    <property type="entry name" value="Winged helix-like DNA-binding domain superfamily/Winged helix DNA-binding domain"/>
    <property type="match status" value="1"/>
</dbReference>
<reference evidence="6 7" key="1">
    <citation type="journal article" date="2015" name="Genome Announc.">
        <title>Expanding the biotechnology potential of lactobacilli through comparative genomics of 213 strains and associated genera.</title>
        <authorList>
            <person name="Sun Z."/>
            <person name="Harris H.M."/>
            <person name="McCann A."/>
            <person name="Guo C."/>
            <person name="Argimon S."/>
            <person name="Zhang W."/>
            <person name="Yang X."/>
            <person name="Jeffery I.B."/>
            <person name="Cooney J.C."/>
            <person name="Kagawa T.F."/>
            <person name="Liu W."/>
            <person name="Song Y."/>
            <person name="Salvetti E."/>
            <person name="Wrobel A."/>
            <person name="Rasinkangas P."/>
            <person name="Parkhill J."/>
            <person name="Rea M.C."/>
            <person name="O'Sullivan O."/>
            <person name="Ritari J."/>
            <person name="Douillard F.P."/>
            <person name="Paul Ross R."/>
            <person name="Yang R."/>
            <person name="Briner A.E."/>
            <person name="Felis G.E."/>
            <person name="de Vos W.M."/>
            <person name="Barrangou R."/>
            <person name="Klaenhammer T.R."/>
            <person name="Caufield P.W."/>
            <person name="Cui Y."/>
            <person name="Zhang H."/>
            <person name="O'Toole P.W."/>
        </authorList>
    </citation>
    <scope>NUCLEOTIDE SEQUENCE [LARGE SCALE GENOMIC DNA]</scope>
    <source>
        <strain evidence="6 7">DSM 20253</strain>
    </source>
</reference>
<evidence type="ECO:0000313" key="7">
    <source>
        <dbReference type="Proteomes" id="UP000051638"/>
    </source>
</evidence>
<organism evidence="6 7">
    <name type="scientific">Loigolactobacillus rennini DSM 20253</name>
    <dbReference type="NCBI Taxonomy" id="1423796"/>
    <lineage>
        <taxon>Bacteria</taxon>
        <taxon>Bacillati</taxon>
        <taxon>Bacillota</taxon>
        <taxon>Bacilli</taxon>
        <taxon>Lactobacillales</taxon>
        <taxon>Lactobacillaceae</taxon>
        <taxon>Loigolactobacillus</taxon>
    </lineage>
</organism>
<dbReference type="Pfam" id="PF04198">
    <property type="entry name" value="Sugar-bind"/>
    <property type="match status" value="1"/>
</dbReference>
<dbReference type="RefSeq" id="WP_057874217.1">
    <property type="nucleotide sequence ID" value="NZ_AYYI01000047.1"/>
</dbReference>
<dbReference type="InterPro" id="IPR037171">
    <property type="entry name" value="NagB/RpiA_transferase-like"/>
</dbReference>
<keyword evidence="2" id="KW-0805">Transcription regulation</keyword>
<dbReference type="OrthoDB" id="58802at2"/>
<dbReference type="SUPFAM" id="SSF100950">
    <property type="entry name" value="NagB/RpiA/CoA transferase-like"/>
    <property type="match status" value="1"/>
</dbReference>
<dbReference type="GO" id="GO:0003677">
    <property type="term" value="F:DNA binding"/>
    <property type="evidence" value="ECO:0007669"/>
    <property type="project" value="UniProtKB-KW"/>
</dbReference>
<gene>
    <name evidence="6" type="ORF">FC24_GL001676</name>
</gene>
<sequence>MDKSFAKKIEQSLQAARLYYESELSQAKIAQEMQLSRPTVARLLAFAKQHDLVKVTIQNPYQTSENLAVKLAQRYALKKVKVVQPPFTHSQNIDAALGKTTAAYLTEIVHDHDIIGVSWGKTINAVAQYLTPQTAKQVKIVELKGNVTYTQTPIFAETILAKFGQAFQTAPYKLALPVVFQNKETHDLVLKDRWIASMIALGKQANIALYTVGTIRDDALLFKTGYFEQAEQTYLKKTAVGDICSRFFNEQGQIAWPELDARTVGIQLADLKKKSYAILVAGGQRKLKPIKAALLGGYANVLITDEQTAQSLLND</sequence>
<name>A0A0R2DAH6_9LACO</name>
<evidence type="ECO:0000259" key="5">
    <source>
        <dbReference type="Pfam" id="PF04198"/>
    </source>
</evidence>
<dbReference type="PANTHER" id="PTHR34294:SF1">
    <property type="entry name" value="TRANSCRIPTIONAL REGULATOR LSRR"/>
    <property type="match status" value="1"/>
</dbReference>
<comment type="caution">
    <text evidence="6">The sequence shown here is derived from an EMBL/GenBank/DDBJ whole genome shotgun (WGS) entry which is preliminary data.</text>
</comment>
<dbReference type="GO" id="GO:0030246">
    <property type="term" value="F:carbohydrate binding"/>
    <property type="evidence" value="ECO:0007669"/>
    <property type="project" value="InterPro"/>
</dbReference>
<dbReference type="InterPro" id="IPR036388">
    <property type="entry name" value="WH-like_DNA-bd_sf"/>
</dbReference>